<dbReference type="STRING" id="688867.SAMN05660236_4635"/>
<dbReference type="Proteomes" id="UP000190961">
    <property type="component" value="Unassembled WGS sequence"/>
</dbReference>
<dbReference type="PANTHER" id="PTHR45867:SF3">
    <property type="entry name" value="ACID PHOSPHATASE TYPE 7"/>
    <property type="match status" value="1"/>
</dbReference>
<accession>A0A1T5M882</accession>
<dbReference type="InterPro" id="IPR029052">
    <property type="entry name" value="Metallo-depent_PP-like"/>
</dbReference>
<dbReference type="Pfam" id="PF00149">
    <property type="entry name" value="Metallophos"/>
    <property type="match status" value="1"/>
</dbReference>
<name>A0A1T5M882_9BACT</name>
<reference evidence="2 3" key="1">
    <citation type="submission" date="2017-02" db="EMBL/GenBank/DDBJ databases">
        <authorList>
            <person name="Peterson S.W."/>
        </authorList>
    </citation>
    <scope>NUCLEOTIDE SEQUENCE [LARGE SCALE GENOMIC DNA]</scope>
    <source>
        <strain evidence="2 3">DSM 25262</strain>
    </source>
</reference>
<dbReference type="AlphaFoldDB" id="A0A1T5M882"/>
<sequence>MHSRILFITILVLSAYTSRGQQEGIPQLIRAPYLQTAIADSISILWKTDVATTCKAMVRVLNDTVWQTISGRVTKARAGYGSTVTVHGLRKGMRYQYKIFTNDIELLKSDSLFFRAPVDATEAFTFFTAGDIGEPIGEGGKPDKMAVGIMELKQQPHFGLLLGDIVYPNGESEGYDKHLFPYFKDVFSNIPTFAVLGNHDWVVDPEENFLKEWKLPNNGHYYSFDYGNTHFVGLDSKNGDFHEFEKQRAWLIEDLEKAQGKYDWLIVFLHHNGKTCTYKDDNKKVVELYPLFTKYKVDVVLNGHAHTYERLNPMNDKGLPIKKYIGAGNIYRNPEGFISITAGSGGKLRGFGSDPTAYTPNPSQCVHPNLVAFTKHLWAFMQIHVSGKQLWAEAIDTKDGSVFDFFRITKE</sequence>
<dbReference type="OrthoDB" id="9809781at2"/>
<dbReference type="RefSeq" id="WP_079689141.1">
    <property type="nucleotide sequence ID" value="NZ_FUZU01000003.1"/>
</dbReference>
<gene>
    <name evidence="2" type="ORF">SAMN05660236_4635</name>
</gene>
<dbReference type="Gene3D" id="3.60.21.10">
    <property type="match status" value="1"/>
</dbReference>
<evidence type="ECO:0000313" key="3">
    <source>
        <dbReference type="Proteomes" id="UP000190961"/>
    </source>
</evidence>
<evidence type="ECO:0000259" key="1">
    <source>
        <dbReference type="Pfam" id="PF00149"/>
    </source>
</evidence>
<dbReference type="EMBL" id="FUZU01000003">
    <property type="protein sequence ID" value="SKC84028.1"/>
    <property type="molecule type" value="Genomic_DNA"/>
</dbReference>
<dbReference type="GO" id="GO:0016787">
    <property type="term" value="F:hydrolase activity"/>
    <property type="evidence" value="ECO:0007669"/>
    <property type="project" value="InterPro"/>
</dbReference>
<keyword evidence="3" id="KW-1185">Reference proteome</keyword>
<protein>
    <submittedName>
        <fullName evidence="2">Calcineurin-like phosphoesterase</fullName>
    </submittedName>
</protein>
<dbReference type="PANTHER" id="PTHR45867">
    <property type="entry name" value="PURPLE ACID PHOSPHATASE"/>
    <property type="match status" value="1"/>
</dbReference>
<feature type="domain" description="Calcineurin-like phosphoesterase" evidence="1">
    <location>
        <begin position="154"/>
        <end position="308"/>
    </location>
</feature>
<dbReference type="SUPFAM" id="SSF56300">
    <property type="entry name" value="Metallo-dependent phosphatases"/>
    <property type="match status" value="1"/>
</dbReference>
<evidence type="ECO:0000313" key="2">
    <source>
        <dbReference type="EMBL" id="SKC84028.1"/>
    </source>
</evidence>
<organism evidence="2 3">
    <name type="scientific">Ohtaekwangia koreensis</name>
    <dbReference type="NCBI Taxonomy" id="688867"/>
    <lineage>
        <taxon>Bacteria</taxon>
        <taxon>Pseudomonadati</taxon>
        <taxon>Bacteroidota</taxon>
        <taxon>Cytophagia</taxon>
        <taxon>Cytophagales</taxon>
        <taxon>Fulvivirgaceae</taxon>
        <taxon>Ohtaekwangia</taxon>
    </lineage>
</organism>
<proteinExistence type="predicted"/>
<dbReference type="InterPro" id="IPR004843">
    <property type="entry name" value="Calcineurin-like_PHP"/>
</dbReference>